<dbReference type="CDD" id="cd13519">
    <property type="entry name" value="PBP2_PEB3_AcfC"/>
    <property type="match status" value="1"/>
</dbReference>
<dbReference type="STRING" id="280093.SAMN05443373_107122"/>
<reference evidence="4" key="1">
    <citation type="submission" date="2016-11" db="EMBL/GenBank/DDBJ databases">
        <authorList>
            <person name="Jaros S."/>
            <person name="Januszkiewicz K."/>
            <person name="Wedrychowicz H."/>
        </authorList>
    </citation>
    <scope>NUCLEOTIDE SEQUENCE [LARGE SCALE GENOMIC DNA]</scope>
    <source>
        <strain evidence="4">DSM 19729</strain>
    </source>
</reference>
<name>A0A1M5Q9K8_9FLAO</name>
<proteinExistence type="predicted"/>
<dbReference type="OrthoDB" id="9804758at2"/>
<evidence type="ECO:0000313" key="4">
    <source>
        <dbReference type="EMBL" id="SHH10459.1"/>
    </source>
</evidence>
<dbReference type="Pfam" id="PF13531">
    <property type="entry name" value="SBP_bac_11"/>
    <property type="match status" value="1"/>
</dbReference>
<keyword evidence="1 2" id="KW-0732">Signal</keyword>
<reference evidence="5" key="2">
    <citation type="submission" date="2016-11" db="EMBL/GenBank/DDBJ databases">
        <authorList>
            <person name="Varghese N."/>
            <person name="Submissions S."/>
        </authorList>
    </citation>
    <scope>NUCLEOTIDE SEQUENCE [LARGE SCALE GENOMIC DNA]</scope>
    <source>
        <strain evidence="5">DSM 19729</strain>
    </source>
</reference>
<evidence type="ECO:0000313" key="3">
    <source>
        <dbReference type="EMBL" id="PRZ22121.1"/>
    </source>
</evidence>
<dbReference type="EMBL" id="FQWO01000007">
    <property type="protein sequence ID" value="SHH10459.1"/>
    <property type="molecule type" value="Genomic_DNA"/>
</dbReference>
<feature type="chain" id="PRO_5013087401" evidence="2">
    <location>
        <begin position="21"/>
        <end position="247"/>
    </location>
</feature>
<evidence type="ECO:0000256" key="2">
    <source>
        <dbReference type="SAM" id="SignalP"/>
    </source>
</evidence>
<dbReference type="GO" id="GO:0030288">
    <property type="term" value="C:outer membrane-bounded periplasmic space"/>
    <property type="evidence" value="ECO:0007669"/>
    <property type="project" value="TreeGrafter"/>
</dbReference>
<dbReference type="SUPFAM" id="SSF53850">
    <property type="entry name" value="Periplasmic binding protein-like II"/>
    <property type="match status" value="1"/>
</dbReference>
<evidence type="ECO:0000313" key="5">
    <source>
        <dbReference type="Proteomes" id="UP000184384"/>
    </source>
</evidence>
<dbReference type="EMBL" id="PVUB01000007">
    <property type="protein sequence ID" value="PRZ22121.1"/>
    <property type="molecule type" value="Genomic_DNA"/>
</dbReference>
<feature type="signal peptide" evidence="2">
    <location>
        <begin position="1"/>
        <end position="20"/>
    </location>
</feature>
<evidence type="ECO:0000256" key="1">
    <source>
        <dbReference type="ARBA" id="ARBA00022729"/>
    </source>
</evidence>
<dbReference type="AlphaFoldDB" id="A0A1M5Q9K8"/>
<sequence>MKVRYFILILLIGFSSILRAQTDTLYVYGPGGPAAAIEECAKIFSNKTSIPVKVKAGPEVEWIQRAKQNADLIFGGSEYMLTQFTMQHEGLIDTATRTELYKRGAAILVRPNNPKNITSLKDLTKVGIRILDVNGAGQLGMWEDLAGRQNLIGGIQKNIYKSFPNTAMAIKAWKEDNTYDAFISYTSWYLRLKDVSTLVTIPARNTVYRGTPIAITTVTRQKAEAQLFIEFMLSKEGHAIFKKWGWE</sequence>
<dbReference type="Proteomes" id="UP000184384">
    <property type="component" value="Unassembled WGS sequence"/>
</dbReference>
<evidence type="ECO:0000313" key="6">
    <source>
        <dbReference type="Proteomes" id="UP000237771"/>
    </source>
</evidence>
<accession>A0A1M5Q9K8</accession>
<reference evidence="3 6" key="3">
    <citation type="submission" date="2018-03" db="EMBL/GenBank/DDBJ databases">
        <title>Genomic Encyclopedia of Archaeal and Bacterial Type Strains, Phase II (KMG-II): from individual species to whole genera.</title>
        <authorList>
            <person name="Goeker M."/>
        </authorList>
    </citation>
    <scope>NUCLEOTIDE SEQUENCE [LARGE SCALE GENOMIC DNA]</scope>
    <source>
        <strain evidence="3 6">DSM 17797</strain>
    </source>
</reference>
<gene>
    <name evidence="3" type="ORF">BC624_107122</name>
    <name evidence="4" type="ORF">SAMN05443373_107122</name>
</gene>
<dbReference type="RefSeq" id="WP_072944129.1">
    <property type="nucleotide sequence ID" value="NZ_FQWO01000007.1"/>
</dbReference>
<dbReference type="Proteomes" id="UP000237771">
    <property type="component" value="Unassembled WGS sequence"/>
</dbReference>
<protein>
    <submittedName>
        <fullName evidence="4">Accessory colonization factor AcfC</fullName>
    </submittedName>
</protein>
<organism evidence="4 5">
    <name type="scientific">Flavobacterium granuli</name>
    <dbReference type="NCBI Taxonomy" id="280093"/>
    <lineage>
        <taxon>Bacteria</taxon>
        <taxon>Pseudomonadati</taxon>
        <taxon>Bacteroidota</taxon>
        <taxon>Flavobacteriia</taxon>
        <taxon>Flavobacteriales</taxon>
        <taxon>Flavobacteriaceae</taxon>
        <taxon>Flavobacterium</taxon>
    </lineage>
</organism>
<keyword evidence="6" id="KW-1185">Reference proteome</keyword>
<dbReference type="Gene3D" id="3.40.190.10">
    <property type="entry name" value="Periplasmic binding protein-like II"/>
    <property type="match status" value="2"/>
</dbReference>
<dbReference type="PANTHER" id="PTHR30006:SF15">
    <property type="entry name" value="IRON-UTILIZATION PERIPLASMIC PROTEIN"/>
    <property type="match status" value="1"/>
</dbReference>
<dbReference type="PANTHER" id="PTHR30006">
    <property type="entry name" value="THIAMINE-BINDING PERIPLASMIC PROTEIN-RELATED"/>
    <property type="match status" value="1"/>
</dbReference>